<feature type="domain" description="Reverse transcriptase RNase H-like" evidence="7">
    <location>
        <begin position="136"/>
        <end position="210"/>
    </location>
</feature>
<dbReference type="InterPro" id="IPR043502">
    <property type="entry name" value="DNA/RNA_pol_sf"/>
</dbReference>
<dbReference type="InterPro" id="IPR043128">
    <property type="entry name" value="Rev_trsase/Diguanyl_cyclase"/>
</dbReference>
<keyword evidence="6" id="KW-0695">RNA-directed DNA polymerase</keyword>
<reference evidence="9" key="2">
    <citation type="submission" date="2022-01" db="EMBL/GenBank/DDBJ databases">
        <authorList>
            <person name="Yamashiro T."/>
            <person name="Shiraishi A."/>
            <person name="Satake H."/>
            <person name="Nakayama K."/>
        </authorList>
    </citation>
    <scope>NUCLEOTIDE SEQUENCE</scope>
</reference>
<name>A0ABQ5DGI8_9ASTR</name>
<evidence type="ECO:0000259" key="7">
    <source>
        <dbReference type="Pfam" id="PF17917"/>
    </source>
</evidence>
<keyword evidence="4" id="KW-0255">Endonuclease</keyword>
<evidence type="ECO:0000313" key="9">
    <source>
        <dbReference type="EMBL" id="GJT38112.1"/>
    </source>
</evidence>
<keyword evidence="5" id="KW-0378">Hydrolase</keyword>
<dbReference type="SUPFAM" id="SSF56672">
    <property type="entry name" value="DNA/RNA polymerases"/>
    <property type="match status" value="1"/>
</dbReference>
<organism evidence="9 10">
    <name type="scientific">Tanacetum coccineum</name>
    <dbReference type="NCBI Taxonomy" id="301880"/>
    <lineage>
        <taxon>Eukaryota</taxon>
        <taxon>Viridiplantae</taxon>
        <taxon>Streptophyta</taxon>
        <taxon>Embryophyta</taxon>
        <taxon>Tracheophyta</taxon>
        <taxon>Spermatophyta</taxon>
        <taxon>Magnoliopsida</taxon>
        <taxon>eudicotyledons</taxon>
        <taxon>Gunneridae</taxon>
        <taxon>Pentapetalae</taxon>
        <taxon>asterids</taxon>
        <taxon>campanulids</taxon>
        <taxon>Asterales</taxon>
        <taxon>Asteraceae</taxon>
        <taxon>Asteroideae</taxon>
        <taxon>Anthemideae</taxon>
        <taxon>Anthemidinae</taxon>
        <taxon>Tanacetum</taxon>
    </lineage>
</organism>
<comment type="caution">
    <text evidence="9">The sequence shown here is derived from an EMBL/GenBank/DDBJ whole genome shotgun (WGS) entry which is preliminary data.</text>
</comment>
<dbReference type="InterPro" id="IPR041373">
    <property type="entry name" value="RT_RNaseH"/>
</dbReference>
<keyword evidence="1" id="KW-0808">Transferase</keyword>
<dbReference type="Pfam" id="PF17917">
    <property type="entry name" value="RT_RNaseH"/>
    <property type="match status" value="1"/>
</dbReference>
<dbReference type="EMBL" id="BQNB010015279">
    <property type="protein sequence ID" value="GJT38112.1"/>
    <property type="molecule type" value="Genomic_DNA"/>
</dbReference>
<dbReference type="InterPro" id="IPR050951">
    <property type="entry name" value="Retrovirus_Pol_polyprotein"/>
</dbReference>
<dbReference type="Gene3D" id="1.10.340.70">
    <property type="match status" value="1"/>
</dbReference>
<evidence type="ECO:0000313" key="10">
    <source>
        <dbReference type="Proteomes" id="UP001151760"/>
    </source>
</evidence>
<dbReference type="Proteomes" id="UP001151760">
    <property type="component" value="Unassembled WGS sequence"/>
</dbReference>
<keyword evidence="3" id="KW-0540">Nuclease</keyword>
<feature type="domain" description="Integrase zinc-binding" evidence="8">
    <location>
        <begin position="268"/>
        <end position="323"/>
    </location>
</feature>
<evidence type="ECO:0000256" key="4">
    <source>
        <dbReference type="ARBA" id="ARBA00022759"/>
    </source>
</evidence>
<protein>
    <submittedName>
        <fullName evidence="9">Nucleotidyltransferase, ribonuclease H</fullName>
    </submittedName>
</protein>
<dbReference type="Pfam" id="PF17921">
    <property type="entry name" value="Integrase_H2C2"/>
    <property type="match status" value="1"/>
</dbReference>
<dbReference type="Gene3D" id="3.30.70.270">
    <property type="match status" value="1"/>
</dbReference>
<evidence type="ECO:0000259" key="8">
    <source>
        <dbReference type="Pfam" id="PF17921"/>
    </source>
</evidence>
<evidence type="ECO:0000256" key="6">
    <source>
        <dbReference type="ARBA" id="ARBA00022918"/>
    </source>
</evidence>
<dbReference type="PANTHER" id="PTHR37984:SF5">
    <property type="entry name" value="PROTEIN NYNRIN-LIKE"/>
    <property type="match status" value="1"/>
</dbReference>
<keyword evidence="10" id="KW-1185">Reference proteome</keyword>
<evidence type="ECO:0000256" key="1">
    <source>
        <dbReference type="ARBA" id="ARBA00022679"/>
    </source>
</evidence>
<keyword evidence="2" id="KW-0548">Nucleotidyltransferase</keyword>
<dbReference type="InterPro" id="IPR041588">
    <property type="entry name" value="Integrase_H2C2"/>
</dbReference>
<dbReference type="CDD" id="cd09274">
    <property type="entry name" value="RNase_HI_RT_Ty3"/>
    <property type="match status" value="1"/>
</dbReference>
<proteinExistence type="predicted"/>
<sequence>MFLDPLILINLKNGGFLLPLVLIQLQREEGRESFWFVMFGNAMYVRNFEMYKDKGGDLHGSKSFAPLSPLWSGHSTRGDRNPICYYRRFIEKFYKIVKPLMVITQDNKEFIWGNEHEEAFGTLKHKIGLCINVGKQSFTYALRQLKKHEKNYTTHDLELGAIVFVLKIWRHYMYGTKCMVFTDHQSLQYILNQNMLNMRHRRWIELLSNYDCELKYHLGKANVVVDALSRKQRLRPSRKLYNADHKLEVCSDGVRYLKARAWIPKVNNLRDVILDESCLSRYSIHPGADKMHQDVKEYYGWPGIKKDIVVYVRKCLSCAKVKAEYQKPSDLLQQPKIPVIVDRLTKFAHFLLIWEDYKVEKLVRIYIDEIITRHGVPIPINSNRDSRSCRAFGDYFREL</sequence>
<dbReference type="PANTHER" id="PTHR37984">
    <property type="entry name" value="PROTEIN CBG26694"/>
    <property type="match status" value="1"/>
</dbReference>
<gene>
    <name evidence="9" type="ORF">Tco_0937977</name>
</gene>
<evidence type="ECO:0000256" key="5">
    <source>
        <dbReference type="ARBA" id="ARBA00022801"/>
    </source>
</evidence>
<evidence type="ECO:0000256" key="3">
    <source>
        <dbReference type="ARBA" id="ARBA00022722"/>
    </source>
</evidence>
<evidence type="ECO:0000256" key="2">
    <source>
        <dbReference type="ARBA" id="ARBA00022695"/>
    </source>
</evidence>
<reference evidence="9" key="1">
    <citation type="journal article" date="2022" name="Int. J. Mol. Sci.">
        <title>Draft Genome of Tanacetum Coccineum: Genomic Comparison of Closely Related Tanacetum-Family Plants.</title>
        <authorList>
            <person name="Yamashiro T."/>
            <person name="Shiraishi A."/>
            <person name="Nakayama K."/>
            <person name="Satake H."/>
        </authorList>
    </citation>
    <scope>NUCLEOTIDE SEQUENCE</scope>
</reference>
<accession>A0ABQ5DGI8</accession>